<dbReference type="EMBL" id="BGPR01000497">
    <property type="protein sequence ID" value="GBM23408.1"/>
    <property type="molecule type" value="Genomic_DNA"/>
</dbReference>
<feature type="region of interest" description="Disordered" evidence="1">
    <location>
        <begin position="1983"/>
        <end position="2025"/>
    </location>
</feature>
<feature type="compositionally biased region" description="Low complexity" evidence="1">
    <location>
        <begin position="2005"/>
        <end position="2016"/>
    </location>
</feature>
<feature type="region of interest" description="Disordered" evidence="1">
    <location>
        <begin position="930"/>
        <end position="985"/>
    </location>
</feature>
<feature type="signal peptide" evidence="2">
    <location>
        <begin position="1"/>
        <end position="26"/>
    </location>
</feature>
<feature type="region of interest" description="Disordered" evidence="1">
    <location>
        <begin position="1341"/>
        <end position="1380"/>
    </location>
</feature>
<protein>
    <submittedName>
        <fullName evidence="3">Uncharacterized protein</fullName>
    </submittedName>
</protein>
<keyword evidence="4" id="KW-1185">Reference proteome</keyword>
<accession>A0A4Y2E5V2</accession>
<reference evidence="3 4" key="1">
    <citation type="journal article" date="2019" name="Sci. Rep.">
        <title>Orb-weaving spider Araneus ventricosus genome elucidates the spidroin gene catalogue.</title>
        <authorList>
            <person name="Kono N."/>
            <person name="Nakamura H."/>
            <person name="Ohtoshi R."/>
            <person name="Moran D.A.P."/>
            <person name="Shinohara A."/>
            <person name="Yoshida Y."/>
            <person name="Fujiwara M."/>
            <person name="Mori M."/>
            <person name="Tomita M."/>
            <person name="Arakawa K."/>
        </authorList>
    </citation>
    <scope>NUCLEOTIDE SEQUENCE [LARGE SCALE GENOMIC DNA]</scope>
</reference>
<dbReference type="OrthoDB" id="6437692at2759"/>
<dbReference type="Proteomes" id="UP000499080">
    <property type="component" value="Unassembled WGS sequence"/>
</dbReference>
<proteinExistence type="predicted"/>
<feature type="compositionally biased region" description="Polar residues" evidence="1">
    <location>
        <begin position="1357"/>
        <end position="1367"/>
    </location>
</feature>
<evidence type="ECO:0000256" key="2">
    <source>
        <dbReference type="SAM" id="SignalP"/>
    </source>
</evidence>
<evidence type="ECO:0000313" key="4">
    <source>
        <dbReference type="Proteomes" id="UP000499080"/>
    </source>
</evidence>
<organism evidence="3 4">
    <name type="scientific">Araneus ventricosus</name>
    <name type="common">Orbweaver spider</name>
    <name type="synonym">Epeira ventricosa</name>
    <dbReference type="NCBI Taxonomy" id="182803"/>
    <lineage>
        <taxon>Eukaryota</taxon>
        <taxon>Metazoa</taxon>
        <taxon>Ecdysozoa</taxon>
        <taxon>Arthropoda</taxon>
        <taxon>Chelicerata</taxon>
        <taxon>Arachnida</taxon>
        <taxon>Araneae</taxon>
        <taxon>Araneomorphae</taxon>
        <taxon>Entelegynae</taxon>
        <taxon>Araneoidea</taxon>
        <taxon>Araneidae</taxon>
        <taxon>Araneus</taxon>
    </lineage>
</organism>
<feature type="compositionally biased region" description="Basic and acidic residues" evidence="1">
    <location>
        <begin position="953"/>
        <end position="966"/>
    </location>
</feature>
<keyword evidence="2" id="KW-0732">Signal</keyword>
<evidence type="ECO:0000313" key="3">
    <source>
        <dbReference type="EMBL" id="GBM23408.1"/>
    </source>
</evidence>
<feature type="chain" id="PRO_5021450887" evidence="2">
    <location>
        <begin position="27"/>
        <end position="2237"/>
    </location>
</feature>
<sequence>MASRRRHTPGLLQLLVTLFLLCDARSSKYCEYSSFVSDIVLESCVRRELATKVNGNYRTKGSTSQLTEYTDIWAKCFEAARSSSCNAAKQYNLGVLDLKMHILNVWSELDELLDSTRNKDNPDDELCLENFKHSVRTCLPIIKAYAFGLGKGDLKVLRHFMECVSMEIKSCDDTTRKILLEVMEKNVLGRVLVSGDSMEYLKECLEVFDEKKLERCAPGLSNFLLKVTYEDLIISVESIILSNNSCILEALKECDTESLQVIAELVQNFLNITLFKPAEISFRQVKMENFFLMPDDREEIRVCLGSSLESEVNACVPGLFNLLESIAKGEPQGHSLLRSVHQRTACLGIAFRRCPGSTRFIMRKTIQALYGTTLDIPFDRNSILSRPGQYETHILEILFPHYTISDNVARTIRDCLEKTVCKLGNCCGQLSDAMVNVLLNKSLPFPISQKSDCIEPCYSAVFNECSEEGASQTARLLYSVKLAYNKLEVLGITHLPMKPPYKLPVEIFESISLCLEYVDPTTLENCCPGIIDIIHAYVRNRPIPFKFVAPRSCKYECVLYATSVCDITSASHLQSFIALAIKMYESIPSTSALVQQEDNNFGIERVNNKINIPQNYIGLIATCINNISTQLNSCCPTLSSAIHDVLNNKSVDNCKEDLKWCTKFCYEPVFLQCRKPEIMLQLARTVLDVANYTWDDVLFIVVFPPEPPYRLPRDVIAGVNLCLKMVENLERCCPLLSTALRTVVEDRPWISQKFNLMPCEPSCYKYELNQCPAESRDITLGLIIGLIHFNEISVSIYNCLQIIKAEFTRCCPGTIDILFYIFMGNEHCKSPDQFEKKCDILCTMKSLRKCEVIAADIVQKVMKYVFEYEPICLDERNTLAVVNKKYPKIEEKDGNKGDWIEEKKKTTDNFLVTTLSSEYVSETAENFGKRIQNNDREEILGDEQENNSTPKFRRTDNSRRFVESYDQKSTQVTESSYEKQSDSQYSTTSNIKLFTGLEFGEEKSSSEGSYLGYSTEERDIADDKHSDILIISEDLIREKDKRIYNGLKSTVKYQSPDGTVDLKMGERLWRTSFNDEEKRIEYPSGILEPGVFNFDAEDKISSTVGTNDGTLYEYDVSIGRNDTRYFKQMRNVSNVKNDTAVFGLTLGTDDITAINGNIYFNSKDITVFPDDRNGGKYGNLSLKWKDYTKNFYVTSSTKIFPRQNKYESFVARDGKERFNETKKVTATVLKVGDNNFSFTGDVISFNETVNNKGDEELGAKGSMNKKGNKNSDESIVTNGWKTVSEMLDWKNGGISSSRINIIESVNTPHPNDDFFKMDDNANMSWKSGSDEVIDSKEAVGLENADDSDDFDEKQIPESYTSANVSEVSDNKKNSPYKVNKKAGKDNVDSFLKTVGRKKGLGEVSTEYPLKKDSSRGSRLDNKQVDLSEISRFAGLKIFDDSEDIIRIQDTKRLVNSGDEINFNDSSKKFGTKNFRYRANIDMIDNDKNNDTGDVDLIPDEINFATTDEVSTSSGVDAEEASDYDTLVNVTDKIISVENVGVTETSNESVVSSKSYESSDALLIVEEKNDGEFDEDVGVSNDTTHDDVNFTTKSVFDQETTTIITHIKENGNAELEINNGYMSTDSDEEFANSKELKQTGRKRRVASGYLHLKRKDKYAKHKKLKKKNKLRKMYDKRHRNKKISYDHGALVGKKKTFEYKETTGLLETDISKKIEKTHTKELQVRTGTRGLHEIIVIGSNNSSYTTVNGIGETGRSEVVDSEPNTSFVKDNFRDASKTTKFEILNGNETNSSGYMNSTHETFDESSKNHTKYGYKILQHNETVTENTKEAWKKIDKNIYNKGLGVETTNAEVGIKSFSDSKSIQPDGEMNVVLSSGWNYDIDVEYRDNKDVENASSNFKTKFGNIQIDQDLESNVKSNARESKKRSIVLKRSVLNDDMKIDNNKDNPHSLSLEALRKINIKTSSETVIQSIDLGTLMNTHEAKNEPNIFSRSSVKRRTDTEDNLDNSNESGINSGSETLAEKNFQTSGNARIEKGRLSSGEMNSLERVANTDNIPAFVKSGRDEENVWPSNGGSTAEIGIIEQLPSLYGKLTFRDDFVFRDADGDPSSRISPLTVEAETSVIRCTKVMSPILVKCCRPLLEALYAVINDEKRPLDGPNLKRCNHFCYKAALKYCSPKAARITSLVIRKIKRYPLLGDVQFGSICNKTINTALNDCCDLLVLNFYQGNYKYEEKTFREP</sequence>
<feature type="region of interest" description="Disordered" evidence="1">
    <location>
        <begin position="1254"/>
        <end position="1273"/>
    </location>
</feature>
<name>A0A4Y2E5V2_ARAVE</name>
<gene>
    <name evidence="3" type="ORF">AVEN_138649_1</name>
</gene>
<evidence type="ECO:0000256" key="1">
    <source>
        <dbReference type="SAM" id="MobiDB-lite"/>
    </source>
</evidence>
<comment type="caution">
    <text evidence="3">The sequence shown here is derived from an EMBL/GenBank/DDBJ whole genome shotgun (WGS) entry which is preliminary data.</text>
</comment>